<dbReference type="Proteomes" id="UP000271650">
    <property type="component" value="Chromosome"/>
</dbReference>
<keyword evidence="1" id="KW-0560">Oxidoreductase</keyword>
<dbReference type="EMBL" id="CP127527">
    <property type="protein sequence ID" value="XRI78239.1"/>
    <property type="molecule type" value="Genomic_DNA"/>
</dbReference>
<keyword evidence="2" id="KW-1185">Reference proteome</keyword>
<sequence>MPSAVPARRVEGRISVAPMLDWTDRHCRYYLRLFCPSCVLYTEMVTAAALLHGRDPERFLVFSQEEHPLVLQLAGDDPSAMARAAAMGAAYGYDGLNLNVGCPSPKVQAGRFGACLMAAPSLVAELVAAMAETGLPISVKHRLGLDREEDYDLLARFVETVAGAGCGHFIVHARNAWLHGLDPAANREIPPLRYAWVHRLKADFPHLRMEINGGVEDVPAILGHLQRVDGVMIGRAAYGHPALLAAAERALGRVDWNPSPGSILHGLRLYAEAAGGSLPAPRLARHLHGLAHGLPGARHWRRFLATAHAAESASAFLARAYGVLPSAFWDASFPDAATALGSAPQRIRANP</sequence>
<protein>
    <submittedName>
        <fullName evidence="1">tRNA dihydrouridine(20/20a) synthase DusA</fullName>
        <ecNumber evidence="1">1.3.1.-</ecNumber>
        <ecNumber evidence="1">1.3.1.91</ecNumber>
    </submittedName>
</protein>
<dbReference type="EC" id="1.3.1.91" evidence="1"/>
<evidence type="ECO:0000313" key="1">
    <source>
        <dbReference type="EMBL" id="XRI78239.1"/>
    </source>
</evidence>
<name>A0ACD5HQY8_9PROT</name>
<reference evidence="1 2" key="1">
    <citation type="journal article" date="2019" name="Int. J. Syst. Evol. Microbiol.">
        <title>Acidithiobacillus sulfuriphilus sp. nov.: an extremely acidophilic sulfur-oxidizing chemolithotroph isolated from a neutral pH environment.</title>
        <authorList>
            <person name="Falagan C."/>
            <person name="Moya-Beltran A."/>
            <person name="Castro M."/>
            <person name="Quatrini R."/>
            <person name="Johnson D.B."/>
        </authorList>
    </citation>
    <scope>NUCLEOTIDE SEQUENCE [LARGE SCALE GENOMIC DNA]</scope>
    <source>
        <strain evidence="1 2">CJ-2</strain>
    </source>
</reference>
<dbReference type="EC" id="1.3.1.-" evidence="1"/>
<organism evidence="1 2">
    <name type="scientific">Acidithiobacillus sulfuriphilus</name>
    <dbReference type="NCBI Taxonomy" id="1867749"/>
    <lineage>
        <taxon>Bacteria</taxon>
        <taxon>Pseudomonadati</taxon>
        <taxon>Pseudomonadota</taxon>
        <taxon>Acidithiobacillia</taxon>
        <taxon>Acidithiobacillales</taxon>
        <taxon>Acidithiobacillaceae</taxon>
        <taxon>Acidithiobacillus</taxon>
    </lineage>
</organism>
<accession>A0ACD5HQY8</accession>
<gene>
    <name evidence="1" type="primary">dusA</name>
    <name evidence="1" type="ORF">EC580_006135</name>
</gene>
<proteinExistence type="predicted"/>
<evidence type="ECO:0000313" key="2">
    <source>
        <dbReference type="Proteomes" id="UP000271650"/>
    </source>
</evidence>